<feature type="region of interest" description="Disordered" evidence="4">
    <location>
        <begin position="1"/>
        <end position="33"/>
    </location>
</feature>
<feature type="compositionally biased region" description="Basic and acidic residues" evidence="4">
    <location>
        <begin position="374"/>
        <end position="386"/>
    </location>
</feature>
<dbReference type="PANTHER" id="PTHR42648">
    <property type="entry name" value="TRANSPOSASE, PUTATIVE-RELATED"/>
    <property type="match status" value="1"/>
</dbReference>
<dbReference type="Gene3D" id="3.30.420.10">
    <property type="entry name" value="Ribonuclease H-like superfamily/Ribonuclease H"/>
    <property type="match status" value="1"/>
</dbReference>
<dbReference type="InterPro" id="IPR001584">
    <property type="entry name" value="Integrase_cat-core"/>
</dbReference>
<proteinExistence type="predicted"/>
<dbReference type="GO" id="GO:0016787">
    <property type="term" value="F:hydrolase activity"/>
    <property type="evidence" value="ECO:0007669"/>
    <property type="project" value="UniProtKB-KW"/>
</dbReference>
<keyword evidence="1" id="KW-0479">Metal-binding</keyword>
<dbReference type="EMBL" id="CP144754">
    <property type="protein sequence ID" value="WVZ98124.1"/>
    <property type="molecule type" value="Genomic_DNA"/>
</dbReference>
<evidence type="ECO:0000259" key="6">
    <source>
        <dbReference type="PROSITE" id="PS50994"/>
    </source>
</evidence>
<feature type="compositionally biased region" description="Basic residues" evidence="4">
    <location>
        <begin position="245"/>
        <end position="256"/>
    </location>
</feature>
<dbReference type="InterPro" id="IPR036875">
    <property type="entry name" value="Znf_CCHC_sf"/>
</dbReference>
<dbReference type="PROSITE" id="PS50158">
    <property type="entry name" value="ZF_CCHC"/>
    <property type="match status" value="1"/>
</dbReference>
<evidence type="ECO:0000256" key="3">
    <source>
        <dbReference type="PROSITE-ProRule" id="PRU00047"/>
    </source>
</evidence>
<feature type="compositionally biased region" description="Gly residues" evidence="4">
    <location>
        <begin position="812"/>
        <end position="825"/>
    </location>
</feature>
<organism evidence="7 8">
    <name type="scientific">Paspalum notatum var. saurae</name>
    <dbReference type="NCBI Taxonomy" id="547442"/>
    <lineage>
        <taxon>Eukaryota</taxon>
        <taxon>Viridiplantae</taxon>
        <taxon>Streptophyta</taxon>
        <taxon>Embryophyta</taxon>
        <taxon>Tracheophyta</taxon>
        <taxon>Spermatophyta</taxon>
        <taxon>Magnoliopsida</taxon>
        <taxon>Liliopsida</taxon>
        <taxon>Poales</taxon>
        <taxon>Poaceae</taxon>
        <taxon>PACMAD clade</taxon>
        <taxon>Panicoideae</taxon>
        <taxon>Andropogonodae</taxon>
        <taxon>Paspaleae</taxon>
        <taxon>Paspalinae</taxon>
        <taxon>Paspalum</taxon>
    </lineage>
</organism>
<gene>
    <name evidence="7" type="ORF">U9M48_043602</name>
</gene>
<feature type="domain" description="CCHC-type" evidence="5">
    <location>
        <begin position="272"/>
        <end position="287"/>
    </location>
</feature>
<feature type="compositionally biased region" description="Basic residues" evidence="4">
    <location>
        <begin position="605"/>
        <end position="623"/>
    </location>
</feature>
<dbReference type="GO" id="GO:0003676">
    <property type="term" value="F:nucleic acid binding"/>
    <property type="evidence" value="ECO:0007669"/>
    <property type="project" value="InterPro"/>
</dbReference>
<dbReference type="Gene3D" id="4.10.60.10">
    <property type="entry name" value="Zinc finger, CCHC-type"/>
    <property type="match status" value="1"/>
</dbReference>
<dbReference type="Pfam" id="PF25597">
    <property type="entry name" value="SH3_retrovirus"/>
    <property type="match status" value="1"/>
</dbReference>
<feature type="region of interest" description="Disordered" evidence="4">
    <location>
        <begin position="601"/>
        <end position="623"/>
    </location>
</feature>
<dbReference type="Pfam" id="PF13976">
    <property type="entry name" value="gag_pre-integrs"/>
    <property type="match status" value="1"/>
</dbReference>
<name>A0AAQ3UZM2_PASNO</name>
<dbReference type="PROSITE" id="PS50994">
    <property type="entry name" value="INTEGRASE"/>
    <property type="match status" value="1"/>
</dbReference>
<accession>A0AAQ3UZM2</accession>
<dbReference type="SMART" id="SM00343">
    <property type="entry name" value="ZnF_C2HC"/>
    <property type="match status" value="1"/>
</dbReference>
<feature type="domain" description="Integrase catalytic" evidence="6">
    <location>
        <begin position="554"/>
        <end position="719"/>
    </location>
</feature>
<reference evidence="7 8" key="1">
    <citation type="submission" date="2024-02" db="EMBL/GenBank/DDBJ databases">
        <title>High-quality chromosome-scale genome assembly of Pensacola bahiagrass (Paspalum notatum Flugge var. saurae).</title>
        <authorList>
            <person name="Vega J.M."/>
            <person name="Podio M."/>
            <person name="Orjuela J."/>
            <person name="Siena L.A."/>
            <person name="Pessino S.C."/>
            <person name="Combes M.C."/>
            <person name="Mariac C."/>
            <person name="Albertini E."/>
            <person name="Pupilli F."/>
            <person name="Ortiz J.P.A."/>
            <person name="Leblanc O."/>
        </authorList>
    </citation>
    <scope>NUCLEOTIDE SEQUENCE [LARGE SCALE GENOMIC DNA]</scope>
    <source>
        <strain evidence="7">R1</strain>
        <tissue evidence="7">Leaf</tissue>
    </source>
</reference>
<dbReference type="InterPro" id="IPR012337">
    <property type="entry name" value="RNaseH-like_sf"/>
</dbReference>
<dbReference type="Pfam" id="PF07727">
    <property type="entry name" value="RVT_2"/>
    <property type="match status" value="1"/>
</dbReference>
<evidence type="ECO:0000256" key="1">
    <source>
        <dbReference type="ARBA" id="ARBA00022723"/>
    </source>
</evidence>
<dbReference type="PANTHER" id="PTHR42648:SF25">
    <property type="entry name" value="RNA-DIRECTED DNA POLYMERASE"/>
    <property type="match status" value="1"/>
</dbReference>
<dbReference type="InterPro" id="IPR001878">
    <property type="entry name" value="Znf_CCHC"/>
</dbReference>
<feature type="compositionally biased region" description="Low complexity" evidence="4">
    <location>
        <begin position="1"/>
        <end position="21"/>
    </location>
</feature>
<keyword evidence="3" id="KW-0863">Zinc-finger</keyword>
<keyword evidence="2" id="KW-0378">Hydrolase</keyword>
<feature type="region of interest" description="Disordered" evidence="4">
    <location>
        <begin position="225"/>
        <end position="272"/>
    </location>
</feature>
<evidence type="ECO:0000313" key="7">
    <source>
        <dbReference type="EMBL" id="WVZ98124.1"/>
    </source>
</evidence>
<dbReference type="Pfam" id="PF00098">
    <property type="entry name" value="zf-CCHC"/>
    <property type="match status" value="1"/>
</dbReference>
<dbReference type="InterPro" id="IPR025724">
    <property type="entry name" value="GAG-pre-integrase_dom"/>
</dbReference>
<evidence type="ECO:0000256" key="2">
    <source>
        <dbReference type="ARBA" id="ARBA00022801"/>
    </source>
</evidence>
<evidence type="ECO:0008006" key="9">
    <source>
        <dbReference type="Google" id="ProtNLM"/>
    </source>
</evidence>
<feature type="region of interest" description="Disordered" evidence="4">
    <location>
        <begin position="812"/>
        <end position="868"/>
    </location>
</feature>
<dbReference type="InterPro" id="IPR039537">
    <property type="entry name" value="Retrotran_Ty1/copia-like"/>
</dbReference>
<dbReference type="SUPFAM" id="SSF57756">
    <property type="entry name" value="Retrovirus zinc finger-like domains"/>
    <property type="match status" value="1"/>
</dbReference>
<dbReference type="GO" id="GO:0008270">
    <property type="term" value="F:zinc ion binding"/>
    <property type="evidence" value="ECO:0007669"/>
    <property type="project" value="UniProtKB-KW"/>
</dbReference>
<dbReference type="Pfam" id="PF14223">
    <property type="entry name" value="Retrotran_gag_2"/>
    <property type="match status" value="1"/>
</dbReference>
<evidence type="ECO:0000256" key="4">
    <source>
        <dbReference type="SAM" id="MobiDB-lite"/>
    </source>
</evidence>
<dbReference type="InterPro" id="IPR057670">
    <property type="entry name" value="SH3_retrovirus"/>
</dbReference>
<feature type="region of interest" description="Disordered" evidence="4">
    <location>
        <begin position="349"/>
        <end position="393"/>
    </location>
</feature>
<keyword evidence="3" id="KW-0862">Zinc</keyword>
<sequence length="1026" mass="114249">MSEAGYSSSSSAGSSHPSLLDGGERRSSSGRRRTVVRTVRELTRTNYTDWVVMMKVMLKARGLWSVIKHGTDDKQEDQMALEALLRGVPTEYQSTLGRKKTAKLAWESLEKMRLGDDRVKKAWVQQLRREYEALKFRDGEKVEDFALRLQALVSELGALGKKMDDEEVVGKYLRAAPKRLEPVVVSMETLLDLSELTIEDVTGRLRAYEDRLVPSAEQAAEGDKLLLGKEQKNPQGGVASSSGRGGRRRGKPRRRSGGAEPGEDGGSRAKDKCRRCGRLGHWARDCRAPRRGEHSEQANLTQEGEEEPALLLARMEGKTKEDEPVLLMAQACTLASRAEVVFTAPLQLEEPRAQVPPGSERESEGGGGAPVLGHRREQPHDREQSGLRRARLHGNGHGAVWRQRYCHHRRPGHRPLRCRRDGAHRALTGVYFIPRLRSSIIGLGRPDERGCQVRSRMAPSDFGTALAMVRRSVNGLYVLSLHIARPVCTAAKREEEAWRWHARFGHISFDALERMAKKEMVRGLPMIEHVGELCDSCLAGKRERHPFPKKAKFRAQDPRSWSMVTCVGQSGRRRTAAGGTSSRLWMTTARYMWLRLLTTKDRQPRRSRRSRHGRKRETGKKPRLLRTDERRRVHIYGVRPVLRRGMGRHLSAPYSPQQNGVVERKNQTVVGMARCMLKVKGMPAAFWGEAVTTAVYILNRASTKALDGQTPFEAWHGRKPDVSHLRTFGCVGYVKVTKPGLSKLEDRSKPMVLLGYEAGSKAYRMYDPVERRVVISRDVDWTESGAGGDAQQQQAAVSSTFVIEEEVEELGHGGQGGICVQGGADGAPAVDGVGEGDDDASTAASNPEQGAGEVTPPLPEGQSSPATSVVAPVRQLTPPPNAAEYLDADYDGEPVHYRLVNDVVGPATPPGLAARELDEAEELLFGSAEEPPSYAEAEKDAHWRQAMEEEMNAIEENGTWELVEPPPSCRPISLKWVYKVKRDERGEVVRHKARLVARGFVQREGVDFNEVFAPVARMESVRLLRR</sequence>
<dbReference type="SUPFAM" id="SSF53098">
    <property type="entry name" value="Ribonuclease H-like"/>
    <property type="match status" value="1"/>
</dbReference>
<evidence type="ECO:0000259" key="5">
    <source>
        <dbReference type="PROSITE" id="PS50158"/>
    </source>
</evidence>
<protein>
    <recommendedName>
        <fullName evidence="9">Gag-pol polyprotein</fullName>
    </recommendedName>
</protein>
<evidence type="ECO:0000313" key="8">
    <source>
        <dbReference type="Proteomes" id="UP001341281"/>
    </source>
</evidence>
<keyword evidence="8" id="KW-1185">Reference proteome</keyword>
<dbReference type="InterPro" id="IPR036397">
    <property type="entry name" value="RNaseH_sf"/>
</dbReference>
<dbReference type="InterPro" id="IPR013103">
    <property type="entry name" value="RVT_2"/>
</dbReference>
<dbReference type="GO" id="GO:0015074">
    <property type="term" value="P:DNA integration"/>
    <property type="evidence" value="ECO:0007669"/>
    <property type="project" value="InterPro"/>
</dbReference>
<dbReference type="Proteomes" id="UP001341281">
    <property type="component" value="Chromosome 10"/>
</dbReference>
<dbReference type="AlphaFoldDB" id="A0AAQ3UZM2"/>